<keyword evidence="2" id="KW-0175">Coiled coil</keyword>
<dbReference type="RefSeq" id="WP_069907608.1">
    <property type="nucleotide sequence ID" value="NZ_LAJE02000006.1"/>
</dbReference>
<sequence>MDEPAIQPTPKPEWALSRRELKKRALLAAGIEPTRFPWLWAGAAVVVVGLAVFVLPQVFAPQASTPTEAAAPAADVVKRLLTIDVATAQPATLSETLKATGSLMPRRSIAIASQVNGTLKSVDVRIGDQVKAGDVLAMVDVETSQIQLSQQRSTAAATRAQLAQAENQLERTLRLADSGLTPSATVESEKASIEALKANLAALEAQVAGAELVIRNATITAPFDGIVAARSIEPGQLITSGAALFDLVDLSMMEMTAYVPVSASPNLKPGQPVTLTVEGLPGQNFAATVEGVSPVAAKGTRTVPVLISVPNPEGKLRGGMFASGSIVIEETKGAFAVPDAALREDADGRYVLRIADGALLRQPVEVKRQWASGRMTELASGLVAGESYVAGQLDDLKPGMRVTVVEN</sequence>
<proteinExistence type="inferred from homology"/>
<evidence type="ECO:0000259" key="4">
    <source>
        <dbReference type="Pfam" id="PF25917"/>
    </source>
</evidence>
<evidence type="ECO:0000259" key="5">
    <source>
        <dbReference type="Pfam" id="PF25954"/>
    </source>
</evidence>
<dbReference type="InterPro" id="IPR058792">
    <property type="entry name" value="Beta-barrel_RND_2"/>
</dbReference>
<dbReference type="Pfam" id="PF25917">
    <property type="entry name" value="BSH_RND"/>
    <property type="match status" value="1"/>
</dbReference>
<dbReference type="Gene3D" id="2.40.50.100">
    <property type="match status" value="1"/>
</dbReference>
<evidence type="ECO:0000256" key="2">
    <source>
        <dbReference type="SAM" id="Coils"/>
    </source>
</evidence>
<evidence type="ECO:0000256" key="3">
    <source>
        <dbReference type="SAM" id="Phobius"/>
    </source>
</evidence>
<comment type="caution">
    <text evidence="6">The sequence shown here is derived from an EMBL/GenBank/DDBJ whole genome shotgun (WGS) entry which is preliminary data.</text>
</comment>
<dbReference type="Proteomes" id="UP000095463">
    <property type="component" value="Unassembled WGS sequence"/>
</dbReference>
<accession>A0A1E5XXD2</accession>
<feature type="domain" description="CusB-like beta-barrel" evidence="5">
    <location>
        <begin position="256"/>
        <end position="325"/>
    </location>
</feature>
<dbReference type="InterPro" id="IPR006143">
    <property type="entry name" value="RND_pump_MFP"/>
</dbReference>
<feature type="transmembrane region" description="Helical" evidence="3">
    <location>
        <begin position="38"/>
        <end position="59"/>
    </location>
</feature>
<keyword evidence="3" id="KW-0812">Transmembrane</keyword>
<evidence type="ECO:0000313" key="7">
    <source>
        <dbReference type="Proteomes" id="UP000095463"/>
    </source>
</evidence>
<dbReference type="SUPFAM" id="SSF111369">
    <property type="entry name" value="HlyD-like secretion proteins"/>
    <property type="match status" value="1"/>
</dbReference>
<name>A0A1E5XXD2_9HYPH</name>
<gene>
    <name evidence="6" type="ORF">VW23_007495</name>
</gene>
<dbReference type="FunFam" id="2.40.30.170:FF:000010">
    <property type="entry name" value="Efflux RND transporter periplasmic adaptor subunit"/>
    <property type="match status" value="1"/>
</dbReference>
<evidence type="ECO:0000313" key="6">
    <source>
        <dbReference type="EMBL" id="OEO33267.1"/>
    </source>
</evidence>
<comment type="similarity">
    <text evidence="1">Belongs to the membrane fusion protein (MFP) (TC 8.A.1) family.</text>
</comment>
<feature type="coiled-coil region" evidence="2">
    <location>
        <begin position="148"/>
        <end position="213"/>
    </location>
</feature>
<dbReference type="EMBL" id="LAJE02000006">
    <property type="protein sequence ID" value="OEO33267.1"/>
    <property type="molecule type" value="Genomic_DNA"/>
</dbReference>
<protein>
    <submittedName>
        <fullName evidence="6">Uncharacterized protein</fullName>
    </submittedName>
</protein>
<reference evidence="6 7" key="1">
    <citation type="journal article" date="2015" name="Genome Announc.">
        <title>Genome Assemblies of Three Soil-Associated Devosia species: D. insulae, D. limi, and D. soli.</title>
        <authorList>
            <person name="Hassan Y.I."/>
            <person name="Lepp D."/>
            <person name="Zhou T."/>
        </authorList>
    </citation>
    <scope>NUCLEOTIDE SEQUENCE [LARGE SCALE GENOMIC DNA]</scope>
    <source>
        <strain evidence="6 7">DS-56</strain>
    </source>
</reference>
<dbReference type="GO" id="GO:1990281">
    <property type="term" value="C:efflux pump complex"/>
    <property type="evidence" value="ECO:0007669"/>
    <property type="project" value="TreeGrafter"/>
</dbReference>
<dbReference type="Gene3D" id="2.40.30.170">
    <property type="match status" value="1"/>
</dbReference>
<feature type="domain" description="Multidrug resistance protein MdtA-like barrel-sandwich hybrid" evidence="4">
    <location>
        <begin position="108"/>
        <end position="248"/>
    </location>
</feature>
<keyword evidence="3" id="KW-1133">Transmembrane helix</keyword>
<dbReference type="PANTHER" id="PTHR30469">
    <property type="entry name" value="MULTIDRUG RESISTANCE PROTEIN MDTA"/>
    <property type="match status" value="1"/>
</dbReference>
<dbReference type="AlphaFoldDB" id="A0A1E5XXD2"/>
<keyword evidence="3" id="KW-0472">Membrane</keyword>
<evidence type="ECO:0000256" key="1">
    <source>
        <dbReference type="ARBA" id="ARBA00009477"/>
    </source>
</evidence>
<dbReference type="Gene3D" id="1.10.287.470">
    <property type="entry name" value="Helix hairpin bin"/>
    <property type="match status" value="1"/>
</dbReference>
<keyword evidence="7" id="KW-1185">Reference proteome</keyword>
<dbReference type="InterPro" id="IPR058625">
    <property type="entry name" value="MdtA-like_BSH"/>
</dbReference>
<dbReference type="Pfam" id="PF25954">
    <property type="entry name" value="Beta-barrel_RND_2"/>
    <property type="match status" value="1"/>
</dbReference>
<organism evidence="6 7">
    <name type="scientific">Devosia insulae DS-56</name>
    <dbReference type="NCBI Taxonomy" id="1116389"/>
    <lineage>
        <taxon>Bacteria</taxon>
        <taxon>Pseudomonadati</taxon>
        <taxon>Pseudomonadota</taxon>
        <taxon>Alphaproteobacteria</taxon>
        <taxon>Hyphomicrobiales</taxon>
        <taxon>Devosiaceae</taxon>
        <taxon>Devosia</taxon>
    </lineage>
</organism>
<dbReference type="Gene3D" id="2.40.420.20">
    <property type="match status" value="1"/>
</dbReference>
<dbReference type="GO" id="GO:0015562">
    <property type="term" value="F:efflux transmembrane transporter activity"/>
    <property type="evidence" value="ECO:0007669"/>
    <property type="project" value="TreeGrafter"/>
</dbReference>
<dbReference type="PANTHER" id="PTHR30469:SF15">
    <property type="entry name" value="HLYD FAMILY OF SECRETION PROTEINS"/>
    <property type="match status" value="1"/>
</dbReference>
<dbReference type="NCBIfam" id="TIGR01730">
    <property type="entry name" value="RND_mfp"/>
    <property type="match status" value="1"/>
</dbReference>